<comment type="caution">
    <text evidence="4">The sequence shown here is derived from an EMBL/GenBank/DDBJ whole genome shotgun (WGS) entry which is preliminary data.</text>
</comment>
<comment type="subcellular location">
    <subcellularLocation>
        <location evidence="1">Membrane</location>
    </subcellularLocation>
</comment>
<accession>A0AAW1W8N7</accession>
<dbReference type="AlphaFoldDB" id="A0AAW1W8N7"/>
<proteinExistence type="predicted"/>
<keyword evidence="3" id="KW-1133">Transmembrane helix</keyword>
<dbReference type="InterPro" id="IPR044839">
    <property type="entry name" value="NDR1-like"/>
</dbReference>
<keyword evidence="2 3" id="KW-0472">Membrane</keyword>
<evidence type="ECO:0000256" key="1">
    <source>
        <dbReference type="ARBA" id="ARBA00004370"/>
    </source>
</evidence>
<gene>
    <name evidence="4" type="ORF">M0R45_029764</name>
</gene>
<evidence type="ECO:0008006" key="6">
    <source>
        <dbReference type="Google" id="ProtNLM"/>
    </source>
</evidence>
<reference evidence="4 5" key="1">
    <citation type="journal article" date="2023" name="G3 (Bethesda)">
        <title>A chromosome-length genome assembly and annotation of blackberry (Rubus argutus, cv. 'Hillquist').</title>
        <authorList>
            <person name="Bruna T."/>
            <person name="Aryal R."/>
            <person name="Dudchenko O."/>
            <person name="Sargent D.J."/>
            <person name="Mead D."/>
            <person name="Buti M."/>
            <person name="Cavallini A."/>
            <person name="Hytonen T."/>
            <person name="Andres J."/>
            <person name="Pham M."/>
            <person name="Weisz D."/>
            <person name="Mascagni F."/>
            <person name="Usai G."/>
            <person name="Natali L."/>
            <person name="Bassil N."/>
            <person name="Fernandez G.E."/>
            <person name="Lomsadze A."/>
            <person name="Armour M."/>
            <person name="Olukolu B."/>
            <person name="Poorten T."/>
            <person name="Britton C."/>
            <person name="Davik J."/>
            <person name="Ashrafi H."/>
            <person name="Aiden E.L."/>
            <person name="Borodovsky M."/>
            <person name="Worthington M."/>
        </authorList>
    </citation>
    <scope>NUCLEOTIDE SEQUENCE [LARGE SCALE GENOMIC DNA]</scope>
    <source>
        <strain evidence="4">PI 553951</strain>
    </source>
</reference>
<keyword evidence="5" id="KW-1185">Reference proteome</keyword>
<dbReference type="GO" id="GO:0098542">
    <property type="term" value="P:defense response to other organism"/>
    <property type="evidence" value="ECO:0007669"/>
    <property type="project" value="InterPro"/>
</dbReference>
<name>A0AAW1W8N7_RUBAR</name>
<dbReference type="EMBL" id="JBEDUW010000006">
    <property type="protein sequence ID" value="KAK9921245.1"/>
    <property type="molecule type" value="Genomic_DNA"/>
</dbReference>
<evidence type="ECO:0000313" key="4">
    <source>
        <dbReference type="EMBL" id="KAK9921245.1"/>
    </source>
</evidence>
<dbReference type="Proteomes" id="UP001457282">
    <property type="component" value="Unassembled WGS sequence"/>
</dbReference>
<dbReference type="PANTHER" id="PTHR31415">
    <property type="entry name" value="OS05G0367900 PROTEIN"/>
    <property type="match status" value="1"/>
</dbReference>
<evidence type="ECO:0000256" key="3">
    <source>
        <dbReference type="SAM" id="Phobius"/>
    </source>
</evidence>
<keyword evidence="3" id="KW-0812">Transmembrane</keyword>
<evidence type="ECO:0000256" key="2">
    <source>
        <dbReference type="ARBA" id="ARBA00023136"/>
    </source>
</evidence>
<feature type="transmembrane region" description="Helical" evidence="3">
    <location>
        <begin position="12"/>
        <end position="33"/>
    </location>
</feature>
<dbReference type="GO" id="GO:0005886">
    <property type="term" value="C:plasma membrane"/>
    <property type="evidence" value="ECO:0007669"/>
    <property type="project" value="TreeGrafter"/>
</dbReference>
<organism evidence="4 5">
    <name type="scientific">Rubus argutus</name>
    <name type="common">Southern blackberry</name>
    <dbReference type="NCBI Taxonomy" id="59490"/>
    <lineage>
        <taxon>Eukaryota</taxon>
        <taxon>Viridiplantae</taxon>
        <taxon>Streptophyta</taxon>
        <taxon>Embryophyta</taxon>
        <taxon>Tracheophyta</taxon>
        <taxon>Spermatophyta</taxon>
        <taxon>Magnoliopsida</taxon>
        <taxon>eudicotyledons</taxon>
        <taxon>Gunneridae</taxon>
        <taxon>Pentapetalae</taxon>
        <taxon>rosids</taxon>
        <taxon>fabids</taxon>
        <taxon>Rosales</taxon>
        <taxon>Rosaceae</taxon>
        <taxon>Rosoideae</taxon>
        <taxon>Rosoideae incertae sedis</taxon>
        <taxon>Rubus</taxon>
    </lineage>
</organism>
<protein>
    <recommendedName>
        <fullName evidence="6">Late embryogenesis abundant protein LEA-2 subgroup domain-containing protein</fullName>
    </recommendedName>
</protein>
<dbReference type="GO" id="GO:0009506">
    <property type="term" value="C:plasmodesma"/>
    <property type="evidence" value="ECO:0007669"/>
    <property type="project" value="TreeGrafter"/>
</dbReference>
<sequence length="198" mass="23056">MTERRACIHCSFCLFCNTILCFTLVFFIVWFTFLPQEPKFSITNASLTEFKFTDTNSTLHYNLALDITIRNPNKKADIYYSDIQVVANYRKKRFCMVTLNAVPFYQSHKNTTILDVVLEGQQLEVFGEQELSQFETETAARIYCIDVLFNLRVKIGYDMFKTRYYQLSDGKIDCKLKVPMSGNKTSSRHFKTTKCGNV</sequence>
<evidence type="ECO:0000313" key="5">
    <source>
        <dbReference type="Proteomes" id="UP001457282"/>
    </source>
</evidence>
<dbReference type="PANTHER" id="PTHR31415:SF109">
    <property type="entry name" value="NDR1_HIN1-LIKE PROTEIN 10"/>
    <property type="match status" value="1"/>
</dbReference>